<evidence type="ECO:0000313" key="2">
    <source>
        <dbReference type="Proteomes" id="UP001255185"/>
    </source>
</evidence>
<accession>A0ABU1TKY0</accession>
<organism evidence="1 2">
    <name type="scientific">Flavobacterium arsenatis</name>
    <dbReference type="NCBI Taxonomy" id="1484332"/>
    <lineage>
        <taxon>Bacteria</taxon>
        <taxon>Pseudomonadati</taxon>
        <taxon>Bacteroidota</taxon>
        <taxon>Flavobacteriia</taxon>
        <taxon>Flavobacteriales</taxon>
        <taxon>Flavobacteriaceae</taxon>
        <taxon>Flavobacterium</taxon>
    </lineage>
</organism>
<evidence type="ECO:0000313" key="1">
    <source>
        <dbReference type="EMBL" id="MDR6966632.1"/>
    </source>
</evidence>
<dbReference type="EMBL" id="JAVDVI010000002">
    <property type="protein sequence ID" value="MDR6966632.1"/>
    <property type="molecule type" value="Genomic_DNA"/>
</dbReference>
<proteinExistence type="predicted"/>
<dbReference type="Proteomes" id="UP001255185">
    <property type="component" value="Unassembled WGS sequence"/>
</dbReference>
<protein>
    <submittedName>
        <fullName evidence="1">Uncharacterized protein</fullName>
    </submittedName>
</protein>
<keyword evidence="2" id="KW-1185">Reference proteome</keyword>
<comment type="caution">
    <text evidence="1">The sequence shown here is derived from an EMBL/GenBank/DDBJ whole genome shotgun (WGS) entry which is preliminary data.</text>
</comment>
<name>A0ABU1TKY0_9FLAO</name>
<reference evidence="1 2" key="1">
    <citation type="submission" date="2023-07" db="EMBL/GenBank/DDBJ databases">
        <title>Sorghum-associated microbial communities from plants grown in Nebraska, USA.</title>
        <authorList>
            <person name="Schachtman D."/>
        </authorList>
    </citation>
    <scope>NUCLEOTIDE SEQUENCE [LARGE SCALE GENOMIC DNA]</scope>
    <source>
        <strain evidence="1 2">3773</strain>
    </source>
</reference>
<gene>
    <name evidence="1" type="ORF">J2X31_000630</name>
</gene>
<sequence>MFGPKMLVLKIIKAQYLLFTEIIKTSPNIITISANFISSIAQFLSLSITKALVGRGIIRGG</sequence>